<dbReference type="InterPro" id="IPR011782">
    <property type="entry name" value="Pept_S1C_Do"/>
</dbReference>
<organism evidence="10 11">
    <name type="scientific">Potamilus streckersoni</name>
    <dbReference type="NCBI Taxonomy" id="2493646"/>
    <lineage>
        <taxon>Eukaryota</taxon>
        <taxon>Metazoa</taxon>
        <taxon>Spiralia</taxon>
        <taxon>Lophotrochozoa</taxon>
        <taxon>Mollusca</taxon>
        <taxon>Bivalvia</taxon>
        <taxon>Autobranchia</taxon>
        <taxon>Heteroconchia</taxon>
        <taxon>Palaeoheterodonta</taxon>
        <taxon>Unionida</taxon>
        <taxon>Unionoidea</taxon>
        <taxon>Unionidae</taxon>
        <taxon>Ambleminae</taxon>
        <taxon>Lampsilini</taxon>
        <taxon>Potamilus</taxon>
    </lineage>
</organism>
<dbReference type="PANTHER" id="PTHR43343">
    <property type="entry name" value="PEPTIDASE S12"/>
    <property type="match status" value="1"/>
</dbReference>
<dbReference type="InterPro" id="IPR051201">
    <property type="entry name" value="Chloro_Bact_Ser_Proteases"/>
</dbReference>
<keyword evidence="4" id="KW-0677">Repeat</keyword>
<dbReference type="EMBL" id="JAEAOA010000085">
    <property type="protein sequence ID" value="KAK3604827.1"/>
    <property type="molecule type" value="Genomic_DNA"/>
</dbReference>
<keyword evidence="11" id="KW-1185">Reference proteome</keyword>
<feature type="binding site" evidence="8">
    <location>
        <position position="170"/>
    </location>
    <ligand>
        <name>substrate</name>
    </ligand>
</feature>
<evidence type="ECO:0000256" key="3">
    <source>
        <dbReference type="ARBA" id="ARBA00022729"/>
    </source>
</evidence>
<evidence type="ECO:0000313" key="10">
    <source>
        <dbReference type="EMBL" id="KAK3604827.1"/>
    </source>
</evidence>
<accession>A0AAE0T6Q0</accession>
<dbReference type="Gene3D" id="2.40.10.120">
    <property type="match status" value="1"/>
</dbReference>
<dbReference type="InterPro" id="IPR009003">
    <property type="entry name" value="Peptidase_S1_PA"/>
</dbReference>
<proteinExistence type="inferred from homology"/>
<evidence type="ECO:0000256" key="7">
    <source>
        <dbReference type="PIRSR" id="PIRSR611782-1"/>
    </source>
</evidence>
<dbReference type="Proteomes" id="UP001195483">
    <property type="component" value="Unassembled WGS sequence"/>
</dbReference>
<dbReference type="SUPFAM" id="SSF50156">
    <property type="entry name" value="PDZ domain-like"/>
    <property type="match status" value="2"/>
</dbReference>
<comment type="similarity">
    <text evidence="1">Belongs to the peptidase S1C family.</text>
</comment>
<name>A0AAE0T6Q0_9BIVA</name>
<gene>
    <name evidence="10" type="ORF">CHS0354_000489</name>
</gene>
<evidence type="ECO:0000313" key="11">
    <source>
        <dbReference type="Proteomes" id="UP001195483"/>
    </source>
</evidence>
<evidence type="ECO:0000256" key="4">
    <source>
        <dbReference type="ARBA" id="ARBA00022737"/>
    </source>
</evidence>
<dbReference type="SUPFAM" id="SSF50494">
    <property type="entry name" value="Trypsin-like serine proteases"/>
    <property type="match status" value="1"/>
</dbReference>
<keyword evidence="2" id="KW-0645">Protease</keyword>
<reference evidence="10" key="3">
    <citation type="submission" date="2023-05" db="EMBL/GenBank/DDBJ databases">
        <authorList>
            <person name="Smith C.H."/>
        </authorList>
    </citation>
    <scope>NUCLEOTIDE SEQUENCE</scope>
    <source>
        <strain evidence="10">CHS0354</strain>
        <tissue evidence="10">Mantle</tissue>
    </source>
</reference>
<reference evidence="10" key="1">
    <citation type="journal article" date="2021" name="Genome Biol. Evol.">
        <title>A High-Quality Reference Genome for a Parasitic Bivalve with Doubly Uniparental Inheritance (Bivalvia: Unionida).</title>
        <authorList>
            <person name="Smith C.H."/>
        </authorList>
    </citation>
    <scope>NUCLEOTIDE SEQUENCE</scope>
    <source>
        <strain evidence="10">CHS0354</strain>
    </source>
</reference>
<feature type="active site" description="Charge relay system" evidence="7">
    <location>
        <position position="137"/>
    </location>
</feature>
<feature type="domain" description="PDZ" evidence="9">
    <location>
        <begin position="404"/>
        <end position="497"/>
    </location>
</feature>
<dbReference type="PROSITE" id="PS50106">
    <property type="entry name" value="PDZ"/>
    <property type="match status" value="2"/>
</dbReference>
<keyword evidence="5" id="KW-0378">Hydrolase</keyword>
<dbReference type="PANTHER" id="PTHR43343:SF3">
    <property type="entry name" value="PROTEASE DO-LIKE 8, CHLOROPLASTIC"/>
    <property type="match status" value="1"/>
</dbReference>
<feature type="binding site" evidence="8">
    <location>
        <begin position="245"/>
        <end position="247"/>
    </location>
    <ligand>
        <name>substrate</name>
    </ligand>
</feature>
<dbReference type="GO" id="GO:0006508">
    <property type="term" value="P:proteolysis"/>
    <property type="evidence" value="ECO:0007669"/>
    <property type="project" value="UniProtKB-KW"/>
</dbReference>
<reference evidence="10" key="2">
    <citation type="journal article" date="2021" name="Genome Biol. Evol.">
        <title>Developing a high-quality reference genome for a parasitic bivalve with doubly uniparental inheritance (Bivalvia: Unionida).</title>
        <authorList>
            <person name="Smith C.H."/>
        </authorList>
    </citation>
    <scope>NUCLEOTIDE SEQUENCE</scope>
    <source>
        <strain evidence="10">CHS0354</strain>
        <tissue evidence="10">Mantle</tissue>
    </source>
</reference>
<evidence type="ECO:0000259" key="9">
    <source>
        <dbReference type="PROSITE" id="PS50106"/>
    </source>
</evidence>
<feature type="active site" description="Charge relay system" evidence="7">
    <location>
        <position position="170"/>
    </location>
</feature>
<sequence length="513" mass="55886">MSKKISIVFALLVGVLVGILLVVNLDIMDVALGQNKTKSIGRKNYQPPSSSTFLRQLNQSLQSVVSVVKPSVVTIDVEANLNNAEKSKEDFREDEELNPFFFFRQPRGKQKDDYIPIRASGSGVIVSSEGYIVTNNHVIERVKEKGSITVTLDDKRQFSAKIIGRDPLTDLAVIKIDGTDLQSISFGNSKDVQVGDFVLAIGNPLGLNSTVTAGIVSAYGRSIRIIDDSYGVEYFIQTDAAINSGNSGGALVDVDGRLIGINTAIATKTGGYDGYGFAIPIDLAESVIMDLIENGKVLRGYLGVSIRSVDAVTAKAMDLKKPEGVLVENILENSGAAEAGVKAGDIIIEVNDEKVKEANQLQSIIARKKPNEKIKLTLIRNKQLMTYYVYLKAKSGEKGFVANSVKNESNPKTYEDRRIGLVVSVQNKVDTKSDEKVTGVEVTQVVPFSIAQRRGVLVGDVIVEVSSKVVRSLNDFENYVKEKKPGEAILLRIKRKGNTSFVALEIPDEEVKR</sequence>
<dbReference type="Pfam" id="PF13180">
    <property type="entry name" value="PDZ_2"/>
    <property type="match status" value="2"/>
</dbReference>
<dbReference type="InterPro" id="IPR001940">
    <property type="entry name" value="Peptidase_S1C"/>
</dbReference>
<protein>
    <recommendedName>
        <fullName evidence="9">PDZ domain-containing protein</fullName>
    </recommendedName>
</protein>
<dbReference type="PRINTS" id="PR00834">
    <property type="entry name" value="PROTEASES2C"/>
</dbReference>
<dbReference type="InterPro" id="IPR036034">
    <property type="entry name" value="PDZ_sf"/>
</dbReference>
<dbReference type="GO" id="GO:0004252">
    <property type="term" value="F:serine-type endopeptidase activity"/>
    <property type="evidence" value="ECO:0007669"/>
    <property type="project" value="InterPro"/>
</dbReference>
<evidence type="ECO:0000256" key="5">
    <source>
        <dbReference type="ARBA" id="ARBA00022801"/>
    </source>
</evidence>
<feature type="binding site" evidence="8">
    <location>
        <position position="137"/>
    </location>
    <ligand>
        <name>substrate</name>
    </ligand>
</feature>
<evidence type="ECO:0000256" key="8">
    <source>
        <dbReference type="PIRSR" id="PIRSR611782-2"/>
    </source>
</evidence>
<dbReference type="NCBIfam" id="TIGR02037">
    <property type="entry name" value="degP_htrA_DO"/>
    <property type="match status" value="1"/>
</dbReference>
<dbReference type="Pfam" id="PF13365">
    <property type="entry name" value="Trypsin_2"/>
    <property type="match status" value="1"/>
</dbReference>
<keyword evidence="6" id="KW-0720">Serine protease</keyword>
<feature type="domain" description="PDZ" evidence="9">
    <location>
        <begin position="291"/>
        <end position="382"/>
    </location>
</feature>
<comment type="caution">
    <text evidence="10">The sequence shown here is derived from an EMBL/GenBank/DDBJ whole genome shotgun (WGS) entry which is preliminary data.</text>
</comment>
<keyword evidence="3" id="KW-0732">Signal</keyword>
<evidence type="ECO:0000256" key="6">
    <source>
        <dbReference type="ARBA" id="ARBA00022825"/>
    </source>
</evidence>
<feature type="active site" description="Charge relay system" evidence="7">
    <location>
        <position position="247"/>
    </location>
</feature>
<evidence type="ECO:0000256" key="1">
    <source>
        <dbReference type="ARBA" id="ARBA00010541"/>
    </source>
</evidence>
<feature type="binding site" evidence="8">
    <location>
        <position position="78"/>
    </location>
    <ligand>
        <name>substrate</name>
    </ligand>
</feature>
<dbReference type="InterPro" id="IPR001478">
    <property type="entry name" value="PDZ"/>
</dbReference>
<dbReference type="SMART" id="SM00228">
    <property type="entry name" value="PDZ"/>
    <property type="match status" value="2"/>
</dbReference>
<dbReference type="FunFam" id="2.40.10.10:FF:000001">
    <property type="entry name" value="Periplasmic serine protease DegS"/>
    <property type="match status" value="1"/>
</dbReference>
<dbReference type="Gene3D" id="2.30.42.10">
    <property type="match status" value="2"/>
</dbReference>
<dbReference type="AlphaFoldDB" id="A0AAE0T6Q0"/>
<evidence type="ECO:0000256" key="2">
    <source>
        <dbReference type="ARBA" id="ARBA00022670"/>
    </source>
</evidence>